<organism evidence="10 11">
    <name type="scientific">Gonapodya prolifera (strain JEL478)</name>
    <name type="common">Monoblepharis prolifera</name>
    <dbReference type="NCBI Taxonomy" id="1344416"/>
    <lineage>
        <taxon>Eukaryota</taxon>
        <taxon>Fungi</taxon>
        <taxon>Fungi incertae sedis</taxon>
        <taxon>Chytridiomycota</taxon>
        <taxon>Chytridiomycota incertae sedis</taxon>
        <taxon>Monoblepharidomycetes</taxon>
        <taxon>Monoblepharidales</taxon>
        <taxon>Gonapodyaceae</taxon>
        <taxon>Gonapodya</taxon>
    </lineage>
</organism>
<dbReference type="PANTHER" id="PTHR22950">
    <property type="entry name" value="AMINO ACID TRANSPORTER"/>
    <property type="match status" value="1"/>
</dbReference>
<comment type="similarity">
    <text evidence="2">Belongs to the amino acid/polyamine transporter 2 family.</text>
</comment>
<dbReference type="Proteomes" id="UP000070544">
    <property type="component" value="Unassembled WGS sequence"/>
</dbReference>
<keyword evidence="7 8" id="KW-0472">Membrane</keyword>
<feature type="transmembrane region" description="Helical" evidence="8">
    <location>
        <begin position="303"/>
        <end position="322"/>
    </location>
</feature>
<feature type="transmembrane region" description="Helical" evidence="8">
    <location>
        <begin position="41"/>
        <end position="59"/>
    </location>
</feature>
<feature type="transmembrane region" description="Helical" evidence="8">
    <location>
        <begin position="65"/>
        <end position="87"/>
    </location>
</feature>
<feature type="transmembrane region" description="Helical" evidence="8">
    <location>
        <begin position="178"/>
        <end position="199"/>
    </location>
</feature>
<dbReference type="InterPro" id="IPR013057">
    <property type="entry name" value="AA_transpt_TM"/>
</dbReference>
<gene>
    <name evidence="10" type="ORF">M427DRAFT_134781</name>
</gene>
<evidence type="ECO:0000256" key="8">
    <source>
        <dbReference type="SAM" id="Phobius"/>
    </source>
</evidence>
<evidence type="ECO:0000256" key="3">
    <source>
        <dbReference type="ARBA" id="ARBA00022448"/>
    </source>
</evidence>
<dbReference type="PANTHER" id="PTHR22950:SF692">
    <property type="entry name" value="TRANSMEMBRANE AMINO ACID TRANSPORTER FAMILY PROTEIN"/>
    <property type="match status" value="1"/>
</dbReference>
<dbReference type="GO" id="GO:0005774">
    <property type="term" value="C:vacuolar membrane"/>
    <property type="evidence" value="ECO:0007669"/>
    <property type="project" value="TreeGrafter"/>
</dbReference>
<evidence type="ECO:0000256" key="1">
    <source>
        <dbReference type="ARBA" id="ARBA00004141"/>
    </source>
</evidence>
<proteinExistence type="inferred from homology"/>
<feature type="transmembrane region" description="Helical" evidence="8">
    <location>
        <begin position="219"/>
        <end position="251"/>
    </location>
</feature>
<keyword evidence="6 8" id="KW-1133">Transmembrane helix</keyword>
<sequence length="537" mass="57929">MSVDPYTSRPITTKRTYQEPSTHLEFHDDPIEGSCGFFQSIFNTYNILVGIGILTLPYAVHRSGWILGIGTIIGASALMDVTAKLIINSMNRDPTIHSIPDLAYSAFGLPGELIATVAFASELVAVLVGSVVLIGDNFLVFLSSVPFHLYGAEAPPFWLVCTMIGIICYILSFLPLKYLAYTSAAGMGASLLLVGAIYFDGFSTSCTPGSLLHPMPTKLWPSSISGATLIVGISCACLSGHAAIPTLYLAIREKHLMPLVLDISFFMATLTYLSIGVAGYLMFGATVEDEVTKSLAHLPRNKWLGSLLAALMVLIPLTKFPLCIEPTIEAIESAISKHWLGLEGPPRKRIRSLSPVGLGVSITRVGRLSAQEGTPNERSPLLPSLSPTGMSMPTVMPSHHARFTLSPRGRLILRTGLVAFTVLNAISFPNFESIMGIMGAVFSSLVCTVVPAACALKMGVWIDLDDDLSVFQGRPFHDNNDEERNVEWIAQEKDDAISLYGRLKIGFRKAWVELRGAALLCLCICLSFTGLVGTLGS</sequence>
<feature type="transmembrane region" description="Helical" evidence="8">
    <location>
        <begin position="517"/>
        <end position="536"/>
    </location>
</feature>
<feature type="domain" description="Amino acid transporter transmembrane" evidence="9">
    <location>
        <begin position="36"/>
        <end position="457"/>
    </location>
</feature>
<evidence type="ECO:0000313" key="11">
    <source>
        <dbReference type="Proteomes" id="UP000070544"/>
    </source>
</evidence>
<feature type="transmembrane region" description="Helical" evidence="8">
    <location>
        <begin position="263"/>
        <end position="283"/>
    </location>
</feature>
<evidence type="ECO:0000256" key="7">
    <source>
        <dbReference type="ARBA" id="ARBA00023136"/>
    </source>
</evidence>
<feature type="transmembrane region" description="Helical" evidence="8">
    <location>
        <begin position="434"/>
        <end position="456"/>
    </location>
</feature>
<evidence type="ECO:0000256" key="5">
    <source>
        <dbReference type="ARBA" id="ARBA00022970"/>
    </source>
</evidence>
<dbReference type="EMBL" id="KQ965758">
    <property type="protein sequence ID" value="KXS16004.1"/>
    <property type="molecule type" value="Genomic_DNA"/>
</dbReference>
<evidence type="ECO:0000256" key="6">
    <source>
        <dbReference type="ARBA" id="ARBA00022989"/>
    </source>
</evidence>
<feature type="transmembrane region" description="Helical" evidence="8">
    <location>
        <begin position="113"/>
        <end position="134"/>
    </location>
</feature>
<dbReference type="AlphaFoldDB" id="A0A139AHG7"/>
<evidence type="ECO:0000256" key="2">
    <source>
        <dbReference type="ARBA" id="ARBA00008066"/>
    </source>
</evidence>
<comment type="subcellular location">
    <subcellularLocation>
        <location evidence="1">Membrane</location>
        <topology evidence="1">Multi-pass membrane protein</topology>
    </subcellularLocation>
</comment>
<feature type="transmembrane region" description="Helical" evidence="8">
    <location>
        <begin position="154"/>
        <end position="171"/>
    </location>
</feature>
<accession>A0A139AHG7</accession>
<reference evidence="10 11" key="1">
    <citation type="journal article" date="2015" name="Genome Biol. Evol.">
        <title>Phylogenomic analyses indicate that early fungi evolved digesting cell walls of algal ancestors of land plants.</title>
        <authorList>
            <person name="Chang Y."/>
            <person name="Wang S."/>
            <person name="Sekimoto S."/>
            <person name="Aerts A.L."/>
            <person name="Choi C."/>
            <person name="Clum A."/>
            <person name="LaButti K.M."/>
            <person name="Lindquist E.A."/>
            <person name="Yee Ngan C."/>
            <person name="Ohm R.A."/>
            <person name="Salamov A.A."/>
            <person name="Grigoriev I.V."/>
            <person name="Spatafora J.W."/>
            <person name="Berbee M.L."/>
        </authorList>
    </citation>
    <scope>NUCLEOTIDE SEQUENCE [LARGE SCALE GENOMIC DNA]</scope>
    <source>
        <strain evidence="10 11">JEL478</strain>
    </source>
</reference>
<dbReference type="OrthoDB" id="655540at2759"/>
<evidence type="ECO:0000256" key="4">
    <source>
        <dbReference type="ARBA" id="ARBA00022692"/>
    </source>
</evidence>
<keyword evidence="4 8" id="KW-0812">Transmembrane</keyword>
<keyword evidence="11" id="KW-1185">Reference proteome</keyword>
<dbReference type="Pfam" id="PF01490">
    <property type="entry name" value="Aa_trans"/>
    <property type="match status" value="1"/>
</dbReference>
<dbReference type="GO" id="GO:0015179">
    <property type="term" value="F:L-amino acid transmembrane transporter activity"/>
    <property type="evidence" value="ECO:0007669"/>
    <property type="project" value="TreeGrafter"/>
</dbReference>
<evidence type="ECO:0000259" key="9">
    <source>
        <dbReference type="Pfam" id="PF01490"/>
    </source>
</evidence>
<dbReference type="STRING" id="1344416.A0A139AHG7"/>
<keyword evidence="3" id="KW-0813">Transport</keyword>
<name>A0A139AHG7_GONPJ</name>
<evidence type="ECO:0000313" key="10">
    <source>
        <dbReference type="EMBL" id="KXS16004.1"/>
    </source>
</evidence>
<keyword evidence="5" id="KW-0029">Amino-acid transport</keyword>
<protein>
    <recommendedName>
        <fullName evidence="9">Amino acid transporter transmembrane domain-containing protein</fullName>
    </recommendedName>
</protein>
<feature type="transmembrane region" description="Helical" evidence="8">
    <location>
        <begin position="411"/>
        <end position="428"/>
    </location>
</feature>